<dbReference type="EMBL" id="JAULSR010000005">
    <property type="protein sequence ID" value="KAK0617841.1"/>
    <property type="molecule type" value="Genomic_DNA"/>
</dbReference>
<accession>A0AA40BXX5</accession>
<name>A0AA40BXX5_9PEZI</name>
<organism evidence="2 3">
    <name type="scientific">Bombardia bombarda</name>
    <dbReference type="NCBI Taxonomy" id="252184"/>
    <lineage>
        <taxon>Eukaryota</taxon>
        <taxon>Fungi</taxon>
        <taxon>Dikarya</taxon>
        <taxon>Ascomycota</taxon>
        <taxon>Pezizomycotina</taxon>
        <taxon>Sordariomycetes</taxon>
        <taxon>Sordariomycetidae</taxon>
        <taxon>Sordariales</taxon>
        <taxon>Lasiosphaeriaceae</taxon>
        <taxon>Bombardia</taxon>
    </lineage>
</organism>
<protein>
    <submittedName>
        <fullName evidence="2">Uncharacterized protein</fullName>
    </submittedName>
</protein>
<proteinExistence type="predicted"/>
<feature type="region of interest" description="Disordered" evidence="1">
    <location>
        <begin position="90"/>
        <end position="121"/>
    </location>
</feature>
<reference evidence="2" key="1">
    <citation type="submission" date="2023-06" db="EMBL/GenBank/DDBJ databases">
        <title>Genome-scale phylogeny and comparative genomics of the fungal order Sordariales.</title>
        <authorList>
            <consortium name="Lawrence Berkeley National Laboratory"/>
            <person name="Hensen N."/>
            <person name="Bonometti L."/>
            <person name="Westerberg I."/>
            <person name="Brannstrom I.O."/>
            <person name="Guillou S."/>
            <person name="Cros-Aarteil S."/>
            <person name="Calhoun S."/>
            <person name="Haridas S."/>
            <person name="Kuo A."/>
            <person name="Mondo S."/>
            <person name="Pangilinan J."/>
            <person name="Riley R."/>
            <person name="LaButti K."/>
            <person name="Andreopoulos B."/>
            <person name="Lipzen A."/>
            <person name="Chen C."/>
            <person name="Yanf M."/>
            <person name="Daum C."/>
            <person name="Ng V."/>
            <person name="Clum A."/>
            <person name="Steindorff A."/>
            <person name="Ohm R."/>
            <person name="Martin F."/>
            <person name="Silar P."/>
            <person name="Natvig D."/>
            <person name="Lalanne C."/>
            <person name="Gautier V."/>
            <person name="Ament-velasquez S.L."/>
            <person name="Kruys A."/>
            <person name="Hutchinson M.I."/>
            <person name="Powell A.J."/>
            <person name="Barry K."/>
            <person name="Miller A.N."/>
            <person name="Grigoriev I.V."/>
            <person name="Debuchy R."/>
            <person name="Gladieux P."/>
            <person name="Thoren M.H."/>
            <person name="Johannesson H."/>
        </authorList>
    </citation>
    <scope>NUCLEOTIDE SEQUENCE</scope>
    <source>
        <strain evidence="2">SMH3391-2</strain>
    </source>
</reference>
<feature type="compositionally biased region" description="Polar residues" evidence="1">
    <location>
        <begin position="37"/>
        <end position="49"/>
    </location>
</feature>
<feature type="compositionally biased region" description="Polar residues" evidence="1">
    <location>
        <begin position="56"/>
        <end position="65"/>
    </location>
</feature>
<evidence type="ECO:0000256" key="1">
    <source>
        <dbReference type="SAM" id="MobiDB-lite"/>
    </source>
</evidence>
<keyword evidence="3" id="KW-1185">Reference proteome</keyword>
<evidence type="ECO:0000313" key="3">
    <source>
        <dbReference type="Proteomes" id="UP001174934"/>
    </source>
</evidence>
<comment type="caution">
    <text evidence="2">The sequence shown here is derived from an EMBL/GenBank/DDBJ whole genome shotgun (WGS) entry which is preliminary data.</text>
</comment>
<evidence type="ECO:0000313" key="2">
    <source>
        <dbReference type="EMBL" id="KAK0617841.1"/>
    </source>
</evidence>
<feature type="compositionally biased region" description="Polar residues" evidence="1">
    <location>
        <begin position="108"/>
        <end position="121"/>
    </location>
</feature>
<gene>
    <name evidence="2" type="ORF">B0T17DRAFT_312016</name>
</gene>
<dbReference type="Proteomes" id="UP001174934">
    <property type="component" value="Unassembled WGS sequence"/>
</dbReference>
<sequence length="121" mass="13148">MKLTKSWPAFNNTSRRTVHIIRTCQRRSSTPAIYSLLSAPSTDEGSTGYQPEIPTGNRSAATTIEDSADGRRRSRCISILYGIRAGGVRLPAKERAGRRLPGAVVSDPYNSPTGSSRHTTD</sequence>
<feature type="region of interest" description="Disordered" evidence="1">
    <location>
        <begin position="37"/>
        <end position="70"/>
    </location>
</feature>
<dbReference type="AlphaFoldDB" id="A0AA40BXX5"/>